<dbReference type="Proteomes" id="UP001066276">
    <property type="component" value="Chromosome 11"/>
</dbReference>
<evidence type="ECO:0000313" key="3">
    <source>
        <dbReference type="Proteomes" id="UP001066276"/>
    </source>
</evidence>
<gene>
    <name evidence="2" type="ORF">NDU88_001409</name>
</gene>
<reference evidence="2" key="1">
    <citation type="journal article" date="2022" name="bioRxiv">
        <title>Sequencing and chromosome-scale assembly of the giantPleurodeles waltlgenome.</title>
        <authorList>
            <person name="Brown T."/>
            <person name="Elewa A."/>
            <person name="Iarovenko S."/>
            <person name="Subramanian E."/>
            <person name="Araus A.J."/>
            <person name="Petzold A."/>
            <person name="Susuki M."/>
            <person name="Suzuki K.-i.T."/>
            <person name="Hayashi T."/>
            <person name="Toyoda A."/>
            <person name="Oliveira C."/>
            <person name="Osipova E."/>
            <person name="Leigh N.D."/>
            <person name="Simon A."/>
            <person name="Yun M.H."/>
        </authorList>
    </citation>
    <scope>NUCLEOTIDE SEQUENCE</scope>
    <source>
        <strain evidence="2">20211129_DDA</strain>
        <tissue evidence="2">Liver</tissue>
    </source>
</reference>
<sequence length="98" mass="10178">MKSGRQRVTKQQIGGGDQQATEEKITEGLELLSGDTVEGGKIRSPGAAASIIYRRGAVGSLRTGASAAGKKASADAGKRWNVGRAVKRQEGRGAAREL</sequence>
<feature type="region of interest" description="Disordered" evidence="1">
    <location>
        <begin position="1"/>
        <end position="22"/>
    </location>
</feature>
<dbReference type="EMBL" id="JANPWB010000015">
    <property type="protein sequence ID" value="KAJ1088251.1"/>
    <property type="molecule type" value="Genomic_DNA"/>
</dbReference>
<comment type="caution">
    <text evidence="2">The sequence shown here is derived from an EMBL/GenBank/DDBJ whole genome shotgun (WGS) entry which is preliminary data.</text>
</comment>
<proteinExistence type="predicted"/>
<evidence type="ECO:0000256" key="1">
    <source>
        <dbReference type="SAM" id="MobiDB-lite"/>
    </source>
</evidence>
<evidence type="ECO:0000313" key="2">
    <source>
        <dbReference type="EMBL" id="KAJ1088251.1"/>
    </source>
</evidence>
<organism evidence="2 3">
    <name type="scientific">Pleurodeles waltl</name>
    <name type="common">Iberian ribbed newt</name>
    <dbReference type="NCBI Taxonomy" id="8319"/>
    <lineage>
        <taxon>Eukaryota</taxon>
        <taxon>Metazoa</taxon>
        <taxon>Chordata</taxon>
        <taxon>Craniata</taxon>
        <taxon>Vertebrata</taxon>
        <taxon>Euteleostomi</taxon>
        <taxon>Amphibia</taxon>
        <taxon>Batrachia</taxon>
        <taxon>Caudata</taxon>
        <taxon>Salamandroidea</taxon>
        <taxon>Salamandridae</taxon>
        <taxon>Pleurodelinae</taxon>
        <taxon>Pleurodeles</taxon>
    </lineage>
</organism>
<keyword evidence="3" id="KW-1185">Reference proteome</keyword>
<name>A0AAV7L9E1_PLEWA</name>
<protein>
    <submittedName>
        <fullName evidence="2">Uncharacterized protein</fullName>
    </submittedName>
</protein>
<accession>A0AAV7L9E1</accession>
<dbReference type="AlphaFoldDB" id="A0AAV7L9E1"/>